<evidence type="ECO:0000256" key="3">
    <source>
        <dbReference type="ARBA" id="ARBA00022723"/>
    </source>
</evidence>
<dbReference type="SUPFAM" id="SSF55486">
    <property type="entry name" value="Metalloproteases ('zincins'), catalytic domain"/>
    <property type="match status" value="1"/>
</dbReference>
<keyword evidence="6" id="KW-0482">Metalloprotease</keyword>
<dbReference type="EnsemblMetazoa" id="XM_021041520.2">
    <property type="protein sequence ID" value="XP_020897179.1"/>
    <property type="gene ID" value="LOC110236043"/>
</dbReference>
<reference evidence="10" key="1">
    <citation type="submission" date="2022-11" db="UniProtKB">
        <authorList>
            <consortium name="EnsemblMetazoa"/>
        </authorList>
    </citation>
    <scope>IDENTIFICATION</scope>
</reference>
<dbReference type="Gene3D" id="3.40.390.10">
    <property type="entry name" value="Collagenase (Catalytic Domain)"/>
    <property type="match status" value="1"/>
</dbReference>
<keyword evidence="7" id="KW-0732">Signal</keyword>
<evidence type="ECO:0000256" key="2">
    <source>
        <dbReference type="ARBA" id="ARBA00022670"/>
    </source>
</evidence>
<dbReference type="OMA" id="PEKTQFY"/>
<protein>
    <submittedName>
        <fullName evidence="10">Uncharacterized protein</fullName>
    </submittedName>
</protein>
<dbReference type="InterPro" id="IPR000718">
    <property type="entry name" value="Peptidase_M13"/>
</dbReference>
<proteinExistence type="predicted"/>
<dbReference type="Gene3D" id="1.10.1380.10">
    <property type="entry name" value="Neutral endopeptidase , domain2"/>
    <property type="match status" value="1"/>
</dbReference>
<keyword evidence="3" id="KW-0479">Metal-binding</keyword>
<dbReference type="Proteomes" id="UP000887567">
    <property type="component" value="Unplaced"/>
</dbReference>
<dbReference type="GO" id="GO:0016485">
    <property type="term" value="P:protein processing"/>
    <property type="evidence" value="ECO:0007669"/>
    <property type="project" value="TreeGrafter"/>
</dbReference>
<dbReference type="GO" id="GO:0005886">
    <property type="term" value="C:plasma membrane"/>
    <property type="evidence" value="ECO:0007669"/>
    <property type="project" value="TreeGrafter"/>
</dbReference>
<dbReference type="KEGG" id="epa:110236043"/>
<keyword evidence="2" id="KW-0645">Protease</keyword>
<evidence type="ECO:0000313" key="10">
    <source>
        <dbReference type="EnsemblMetazoa" id="XP_020897179.1"/>
    </source>
</evidence>
<evidence type="ECO:0000256" key="4">
    <source>
        <dbReference type="ARBA" id="ARBA00022801"/>
    </source>
</evidence>
<dbReference type="AlphaFoldDB" id="A0A913X0W0"/>
<dbReference type="PROSITE" id="PS51885">
    <property type="entry name" value="NEPRILYSIN"/>
    <property type="match status" value="1"/>
</dbReference>
<dbReference type="PRINTS" id="PR00786">
    <property type="entry name" value="NEPRILYSIN"/>
</dbReference>
<dbReference type="CDD" id="cd08662">
    <property type="entry name" value="M13"/>
    <property type="match status" value="1"/>
</dbReference>
<feature type="chain" id="PRO_5036860166" evidence="7">
    <location>
        <begin position="18"/>
        <end position="693"/>
    </location>
</feature>
<dbReference type="InterPro" id="IPR018497">
    <property type="entry name" value="Peptidase_M13_C"/>
</dbReference>
<dbReference type="GO" id="GO:0046872">
    <property type="term" value="F:metal ion binding"/>
    <property type="evidence" value="ECO:0007669"/>
    <property type="project" value="UniProtKB-KW"/>
</dbReference>
<dbReference type="GeneID" id="110236043"/>
<keyword evidence="5" id="KW-0862">Zinc</keyword>
<evidence type="ECO:0000256" key="7">
    <source>
        <dbReference type="SAM" id="SignalP"/>
    </source>
</evidence>
<evidence type="ECO:0000259" key="8">
    <source>
        <dbReference type="Pfam" id="PF01431"/>
    </source>
</evidence>
<evidence type="ECO:0000313" key="11">
    <source>
        <dbReference type="Proteomes" id="UP000887567"/>
    </source>
</evidence>
<feature type="domain" description="Peptidase M13 N-terminal" evidence="9">
    <location>
        <begin position="48"/>
        <end position="431"/>
    </location>
</feature>
<evidence type="ECO:0000256" key="5">
    <source>
        <dbReference type="ARBA" id="ARBA00022833"/>
    </source>
</evidence>
<dbReference type="InterPro" id="IPR008753">
    <property type="entry name" value="Peptidase_M13_N"/>
</dbReference>
<evidence type="ECO:0000256" key="6">
    <source>
        <dbReference type="ARBA" id="ARBA00023049"/>
    </source>
</evidence>
<accession>A0A913X0W0</accession>
<dbReference type="InterPro" id="IPR042089">
    <property type="entry name" value="Peptidase_M13_dom_2"/>
</dbReference>
<name>A0A913X0W0_EXADI</name>
<sequence length="693" mass="79717">MTLRFLIVVVLVWSVCGQGNQSLKVCRTKACKRTAKNILSSMDQTVQPCEDFYQYACGKWIRNNPAQDGEMSVDRYEKLRASNDEFVKNLMADSQSRHEYSKIKAIIKAFEYYDSCMNVTVIENRGVQPIRALLSKYSILVDNSWDETNWNLEDVVIRLLEDLGTKALFEINVELGMRNNSFYFISLKQPSKFNLPRGTRKAKRDSFFQFMVNITQELGTGTTKVDLKKVIGFERTLAKIALPESNMDYRKMKMSELENELGVVPIDWMYVLQEVIPSGSITNDTVIIMNGLSYFKKLMKLLDNKITNDKRTLANYIMWKVVYNLHLKLGQTFWDFHGNYKNAIGENWSQVDREDTCMEELTSLKGFALPLTRVFVDKKFKGGNKKWILRATERIRNMFVSNLQDNTWMDDDTYTNATAKAKSLKEVIGYPDFIMDNTALDAEYNDVVIDETKFFENYLSLVKFLIKKQYRMVGKPRDDLGWSMSPLEINAQYEDSFNRMVFPVAILQPPFYSGEYSSAVNFGGLGTVIGHEMTHGFDDSGKNYDKMGRRDDWWSKVTLDEFKKKSKCLVNQYSGYTFHRRNVNGRKSLSENIADNGGIKLALSAYRDWVQENGDEPVLPGTKLTNEQLFFVSFAQNWCSSFSNEGIKQELTSNYSPSPVRVNGSLKNFKDFASVFQCKPGAPMNPTIKCGLW</sequence>
<comment type="cofactor">
    <cofactor evidence="1">
        <name>Zn(2+)</name>
        <dbReference type="ChEBI" id="CHEBI:29105"/>
    </cofactor>
</comment>
<feature type="domain" description="Peptidase M13 C-terminal" evidence="8">
    <location>
        <begin position="490"/>
        <end position="690"/>
    </location>
</feature>
<organism evidence="10 11">
    <name type="scientific">Exaiptasia diaphana</name>
    <name type="common">Tropical sea anemone</name>
    <name type="synonym">Aiptasia pulchella</name>
    <dbReference type="NCBI Taxonomy" id="2652724"/>
    <lineage>
        <taxon>Eukaryota</taxon>
        <taxon>Metazoa</taxon>
        <taxon>Cnidaria</taxon>
        <taxon>Anthozoa</taxon>
        <taxon>Hexacorallia</taxon>
        <taxon>Actiniaria</taxon>
        <taxon>Aiptasiidae</taxon>
        <taxon>Exaiptasia</taxon>
    </lineage>
</organism>
<dbReference type="InterPro" id="IPR024079">
    <property type="entry name" value="MetalloPept_cat_dom_sf"/>
</dbReference>
<evidence type="ECO:0000256" key="1">
    <source>
        <dbReference type="ARBA" id="ARBA00001947"/>
    </source>
</evidence>
<dbReference type="Pfam" id="PF05649">
    <property type="entry name" value="Peptidase_M13_N"/>
    <property type="match status" value="1"/>
</dbReference>
<keyword evidence="4" id="KW-0378">Hydrolase</keyword>
<dbReference type="GO" id="GO:0004222">
    <property type="term" value="F:metalloendopeptidase activity"/>
    <property type="evidence" value="ECO:0007669"/>
    <property type="project" value="InterPro"/>
</dbReference>
<dbReference type="RefSeq" id="XP_020897179.1">
    <property type="nucleotide sequence ID" value="XM_021041520.2"/>
</dbReference>
<dbReference type="Pfam" id="PF01431">
    <property type="entry name" value="Peptidase_M13"/>
    <property type="match status" value="1"/>
</dbReference>
<dbReference type="OrthoDB" id="6475849at2759"/>
<keyword evidence="11" id="KW-1185">Reference proteome</keyword>
<dbReference type="PANTHER" id="PTHR11733:SF240">
    <property type="entry name" value="GH14155P-RELATED"/>
    <property type="match status" value="1"/>
</dbReference>
<feature type="signal peptide" evidence="7">
    <location>
        <begin position="1"/>
        <end position="17"/>
    </location>
</feature>
<dbReference type="PANTHER" id="PTHR11733">
    <property type="entry name" value="ZINC METALLOPROTEASE FAMILY M13 NEPRILYSIN-RELATED"/>
    <property type="match status" value="1"/>
</dbReference>
<evidence type="ECO:0000259" key="9">
    <source>
        <dbReference type="Pfam" id="PF05649"/>
    </source>
</evidence>